<feature type="transmembrane region" description="Helical" evidence="8">
    <location>
        <begin position="12"/>
        <end position="34"/>
    </location>
</feature>
<accession>A0A1U7M6C3</accession>
<dbReference type="InterPro" id="IPR000515">
    <property type="entry name" value="MetI-like"/>
</dbReference>
<evidence type="ECO:0000256" key="2">
    <source>
        <dbReference type="ARBA" id="ARBA00022448"/>
    </source>
</evidence>
<comment type="caution">
    <text evidence="10">The sequence shown here is derived from an EMBL/GenBank/DDBJ whole genome shotgun (WGS) entry which is preliminary data.</text>
</comment>
<feature type="domain" description="ABC transmembrane type-1" evidence="9">
    <location>
        <begin position="66"/>
        <end position="254"/>
    </location>
</feature>
<reference evidence="10 11" key="1">
    <citation type="submission" date="2016-02" db="EMBL/GenBank/DDBJ databases">
        <title>Genome sequence of Tissierella creatinophila DSM 6911.</title>
        <authorList>
            <person name="Poehlein A."/>
            <person name="Daniel R."/>
        </authorList>
    </citation>
    <scope>NUCLEOTIDE SEQUENCE [LARGE SCALE GENOMIC DNA]</scope>
    <source>
        <strain evidence="10 11">DSM 6911</strain>
    </source>
</reference>
<comment type="similarity">
    <text evidence="8">Belongs to the binding-protein-dependent transport system permease family.</text>
</comment>
<dbReference type="OrthoDB" id="57323at2"/>
<keyword evidence="6 8" id="KW-1133">Transmembrane helix</keyword>
<keyword evidence="4" id="KW-0997">Cell inner membrane</keyword>
<feature type="transmembrane region" description="Helical" evidence="8">
    <location>
        <begin position="236"/>
        <end position="254"/>
    </location>
</feature>
<gene>
    <name evidence="10" type="primary">sugB</name>
    <name evidence="10" type="ORF">TICRE_12540</name>
</gene>
<dbReference type="SUPFAM" id="SSF161098">
    <property type="entry name" value="MetI-like"/>
    <property type="match status" value="1"/>
</dbReference>
<evidence type="ECO:0000259" key="9">
    <source>
        <dbReference type="PROSITE" id="PS50928"/>
    </source>
</evidence>
<dbReference type="Pfam" id="PF00528">
    <property type="entry name" value="BPD_transp_1"/>
    <property type="match status" value="1"/>
</dbReference>
<dbReference type="Proteomes" id="UP000186112">
    <property type="component" value="Unassembled WGS sequence"/>
</dbReference>
<sequence>MKSINSHSLLKFLLYITLFIILVPVLILILWTFASRWPWPKLLPEVYSFRSIKEVLSPHANAFSTLFSSIFLSLTVAVLSAIVGTMTARALVLYDFVGKRVIDLLSIAPILVPGTVFAMGIHIVFIKMSLSDTLLGVIIVHLIYTLPYSINIMKDLTDSIGKEMELQAYVLGASPLKSFRFITLPLLIPGLMSSISMAYIISFSQYFITLLIGGGNVKTFSVLMVPFIAKGDRTLSSAYGLIFIVSTLLIFVLIDRVFKGLSFKTRKEEI</sequence>
<evidence type="ECO:0000256" key="6">
    <source>
        <dbReference type="ARBA" id="ARBA00022989"/>
    </source>
</evidence>
<dbReference type="GO" id="GO:0005886">
    <property type="term" value="C:plasma membrane"/>
    <property type="evidence" value="ECO:0007669"/>
    <property type="project" value="UniProtKB-SubCell"/>
</dbReference>
<keyword evidence="3" id="KW-1003">Cell membrane</keyword>
<dbReference type="AlphaFoldDB" id="A0A1U7M6C3"/>
<dbReference type="RefSeq" id="WP_075726211.1">
    <property type="nucleotide sequence ID" value="NZ_LTDM01000018.1"/>
</dbReference>
<dbReference type="InterPro" id="IPR035906">
    <property type="entry name" value="MetI-like_sf"/>
</dbReference>
<evidence type="ECO:0000313" key="11">
    <source>
        <dbReference type="Proteomes" id="UP000186112"/>
    </source>
</evidence>
<dbReference type="PANTHER" id="PTHR43357">
    <property type="entry name" value="INNER MEMBRANE ABC TRANSPORTER PERMEASE PROTEIN YDCV"/>
    <property type="match status" value="1"/>
</dbReference>
<dbReference type="Gene3D" id="1.10.3720.10">
    <property type="entry name" value="MetI-like"/>
    <property type="match status" value="1"/>
</dbReference>
<evidence type="ECO:0000256" key="8">
    <source>
        <dbReference type="RuleBase" id="RU363032"/>
    </source>
</evidence>
<evidence type="ECO:0000256" key="4">
    <source>
        <dbReference type="ARBA" id="ARBA00022519"/>
    </source>
</evidence>
<feature type="transmembrane region" description="Helical" evidence="8">
    <location>
        <begin position="134"/>
        <end position="153"/>
    </location>
</feature>
<dbReference type="PROSITE" id="PS50928">
    <property type="entry name" value="ABC_TM1"/>
    <property type="match status" value="1"/>
</dbReference>
<feature type="transmembrane region" description="Helical" evidence="8">
    <location>
        <begin position="104"/>
        <end position="128"/>
    </location>
</feature>
<feature type="transmembrane region" description="Helical" evidence="8">
    <location>
        <begin position="207"/>
        <end position="229"/>
    </location>
</feature>
<comment type="subcellular location">
    <subcellularLocation>
        <location evidence="1">Cell inner membrane</location>
        <topology evidence="1">Multi-pass membrane protein</topology>
    </subcellularLocation>
    <subcellularLocation>
        <location evidence="8">Cell membrane</location>
        <topology evidence="8">Multi-pass membrane protein</topology>
    </subcellularLocation>
</comment>
<dbReference type="GO" id="GO:0055085">
    <property type="term" value="P:transmembrane transport"/>
    <property type="evidence" value="ECO:0007669"/>
    <property type="project" value="InterPro"/>
</dbReference>
<evidence type="ECO:0000256" key="5">
    <source>
        <dbReference type="ARBA" id="ARBA00022692"/>
    </source>
</evidence>
<evidence type="ECO:0000256" key="7">
    <source>
        <dbReference type="ARBA" id="ARBA00023136"/>
    </source>
</evidence>
<keyword evidence="11" id="KW-1185">Reference proteome</keyword>
<feature type="transmembrane region" description="Helical" evidence="8">
    <location>
        <begin position="181"/>
        <end position="201"/>
    </location>
</feature>
<dbReference type="PANTHER" id="PTHR43357:SF4">
    <property type="entry name" value="INNER MEMBRANE ABC TRANSPORTER PERMEASE PROTEIN YDCV"/>
    <property type="match status" value="1"/>
</dbReference>
<feature type="transmembrane region" description="Helical" evidence="8">
    <location>
        <begin position="66"/>
        <end position="92"/>
    </location>
</feature>
<proteinExistence type="inferred from homology"/>
<keyword evidence="2 8" id="KW-0813">Transport</keyword>
<protein>
    <submittedName>
        <fullName evidence="10">Trehalose transport system permease protein SugB</fullName>
    </submittedName>
</protein>
<keyword evidence="7 8" id="KW-0472">Membrane</keyword>
<evidence type="ECO:0000256" key="1">
    <source>
        <dbReference type="ARBA" id="ARBA00004429"/>
    </source>
</evidence>
<evidence type="ECO:0000313" key="10">
    <source>
        <dbReference type="EMBL" id="OLS02769.1"/>
    </source>
</evidence>
<evidence type="ECO:0000256" key="3">
    <source>
        <dbReference type="ARBA" id="ARBA00022475"/>
    </source>
</evidence>
<dbReference type="CDD" id="cd06261">
    <property type="entry name" value="TM_PBP2"/>
    <property type="match status" value="1"/>
</dbReference>
<keyword evidence="5 8" id="KW-0812">Transmembrane</keyword>
<name>A0A1U7M6C3_TISCR</name>
<dbReference type="EMBL" id="LTDM01000018">
    <property type="protein sequence ID" value="OLS02769.1"/>
    <property type="molecule type" value="Genomic_DNA"/>
</dbReference>
<organism evidence="10 11">
    <name type="scientific">Tissierella creatinophila DSM 6911</name>
    <dbReference type="NCBI Taxonomy" id="1123403"/>
    <lineage>
        <taxon>Bacteria</taxon>
        <taxon>Bacillati</taxon>
        <taxon>Bacillota</taxon>
        <taxon>Tissierellia</taxon>
        <taxon>Tissierellales</taxon>
        <taxon>Tissierellaceae</taxon>
        <taxon>Tissierella</taxon>
    </lineage>
</organism>